<feature type="compositionally biased region" description="Basic and acidic residues" evidence="1">
    <location>
        <begin position="191"/>
        <end position="200"/>
    </location>
</feature>
<protein>
    <submittedName>
        <fullName evidence="2">Uncharacterized protein</fullName>
    </submittedName>
</protein>
<reference evidence="2 3" key="1">
    <citation type="journal article" date="2014" name="Mol. Plant">
        <title>Chromosome Scale Genome Assembly and Transcriptome Profiling of Nannochloropsis gaditana in Nitrogen Depletion.</title>
        <authorList>
            <person name="Corteggiani Carpinelli E."/>
            <person name="Telatin A."/>
            <person name="Vitulo N."/>
            <person name="Forcato C."/>
            <person name="D'Angelo M."/>
            <person name="Schiavon R."/>
            <person name="Vezzi A."/>
            <person name="Giacometti G.M."/>
            <person name="Morosinotto T."/>
            <person name="Valle G."/>
        </authorList>
    </citation>
    <scope>NUCLEOTIDE SEQUENCE [LARGE SCALE GENOMIC DNA]</scope>
    <source>
        <strain evidence="2 3">B-31</strain>
    </source>
</reference>
<sequence>MHKGILRLSSIFLIHSAYFCSTFRLIGTNRLRTLFPQSRLYAPTLVAWVKDQPADLQETFGDRFQDSDHKEGQKEHMARKTTADPIKDSSTKVSAAKKASPKKKAEAPGKSRSGTNSVIQNTKLSAENKAEREFKTPRRYKEGSTKQKTRRGKSPEDLEDDVEVMAEKVGIELPEDEKQKEEEVESAIEATSDRPYREYSKQGALEV</sequence>
<feature type="compositionally biased region" description="Basic and acidic residues" evidence="1">
    <location>
        <begin position="62"/>
        <end position="90"/>
    </location>
</feature>
<evidence type="ECO:0000256" key="1">
    <source>
        <dbReference type="SAM" id="MobiDB-lite"/>
    </source>
</evidence>
<feature type="compositionally biased region" description="Basic and acidic residues" evidence="1">
    <location>
        <begin position="165"/>
        <end position="181"/>
    </location>
</feature>
<proteinExistence type="predicted"/>
<gene>
    <name evidence="2" type="ORF">Naga_100246g6</name>
</gene>
<feature type="region of interest" description="Disordered" evidence="1">
    <location>
        <begin position="62"/>
        <end position="207"/>
    </location>
</feature>
<keyword evidence="3" id="KW-1185">Reference proteome</keyword>
<dbReference type="EMBL" id="AZIL01001300">
    <property type="protein sequence ID" value="EWM24371.1"/>
    <property type="molecule type" value="Genomic_DNA"/>
</dbReference>
<feature type="compositionally biased region" description="Basic and acidic residues" evidence="1">
    <location>
        <begin position="126"/>
        <end position="145"/>
    </location>
</feature>
<name>W7TUR8_9STRA</name>
<evidence type="ECO:0000313" key="2">
    <source>
        <dbReference type="EMBL" id="EWM24371.1"/>
    </source>
</evidence>
<organism evidence="2 3">
    <name type="scientific">Nannochloropsis gaditana</name>
    <dbReference type="NCBI Taxonomy" id="72520"/>
    <lineage>
        <taxon>Eukaryota</taxon>
        <taxon>Sar</taxon>
        <taxon>Stramenopiles</taxon>
        <taxon>Ochrophyta</taxon>
        <taxon>Eustigmatophyceae</taxon>
        <taxon>Eustigmatales</taxon>
        <taxon>Monodopsidaceae</taxon>
        <taxon>Nannochloropsis</taxon>
    </lineage>
</organism>
<feature type="compositionally biased region" description="Polar residues" evidence="1">
    <location>
        <begin position="112"/>
        <end position="125"/>
    </location>
</feature>
<evidence type="ECO:0000313" key="3">
    <source>
        <dbReference type="Proteomes" id="UP000019335"/>
    </source>
</evidence>
<dbReference type="AlphaFoldDB" id="W7TUR8"/>
<accession>W7TUR8</accession>
<comment type="caution">
    <text evidence="2">The sequence shown here is derived from an EMBL/GenBank/DDBJ whole genome shotgun (WGS) entry which is preliminary data.</text>
</comment>
<dbReference type="Proteomes" id="UP000019335">
    <property type="component" value="Chromosome 14"/>
</dbReference>